<protein>
    <submittedName>
        <fullName evidence="1">Uncharacterized protein</fullName>
    </submittedName>
</protein>
<sequence>MKTIKTPPIIDEQNYLFFCKTWDENDDIWVDSSELTHSDDIVKYVSLAFAFPNENFTTVILSEIAEKKQTPMALLKKIILFGDQGAIESVCMRTDLNEDLEYTCNSLKLEHEKKKV</sequence>
<accession>A0A1C6YWW9</accession>
<evidence type="ECO:0000313" key="1">
    <source>
        <dbReference type="EMBL" id="SCM51377.1"/>
    </source>
</evidence>
<proteinExistence type="predicted"/>
<dbReference type="Proteomes" id="UP000094844">
    <property type="component" value="Unassembled WGS sequence"/>
</dbReference>
<organism evidence="1 2">
    <name type="scientific">Hafnia alvei</name>
    <dbReference type="NCBI Taxonomy" id="569"/>
    <lineage>
        <taxon>Bacteria</taxon>
        <taxon>Pseudomonadati</taxon>
        <taxon>Pseudomonadota</taxon>
        <taxon>Gammaproteobacteria</taxon>
        <taxon>Enterobacterales</taxon>
        <taxon>Hafniaceae</taxon>
        <taxon>Hafnia</taxon>
    </lineage>
</organism>
<reference evidence="1 2" key="1">
    <citation type="submission" date="2016-09" db="EMBL/GenBank/DDBJ databases">
        <authorList>
            <person name="Capua I."/>
            <person name="De Benedictis P."/>
            <person name="Joannis T."/>
            <person name="Lombin L.H."/>
            <person name="Cattoli G."/>
        </authorList>
    </citation>
    <scope>NUCLEOTIDE SEQUENCE [LARGE SCALE GENOMIC DNA]</scope>
    <source>
        <strain evidence="1 2">GB001</strain>
    </source>
</reference>
<name>A0A1C6YWW9_HAFAL</name>
<evidence type="ECO:0000313" key="2">
    <source>
        <dbReference type="Proteomes" id="UP000094844"/>
    </source>
</evidence>
<dbReference type="RefSeq" id="WP_072307675.1">
    <property type="nucleotide sequence ID" value="NZ_FMIQ01000010.1"/>
</dbReference>
<gene>
    <name evidence="1" type="ORF">BN1044_00839</name>
</gene>
<dbReference type="AlphaFoldDB" id="A0A1C6YWW9"/>
<dbReference type="EMBL" id="FMIQ01000010">
    <property type="protein sequence ID" value="SCM51377.1"/>
    <property type="molecule type" value="Genomic_DNA"/>
</dbReference>